<evidence type="ECO:0000256" key="3">
    <source>
        <dbReference type="ARBA" id="ARBA00022457"/>
    </source>
</evidence>
<dbReference type="Gene3D" id="3.90.79.10">
    <property type="entry name" value="Nucleoside Triphosphate Pyrophosphohydrolase"/>
    <property type="match status" value="1"/>
</dbReference>
<evidence type="ECO:0000259" key="12">
    <source>
        <dbReference type="PROSITE" id="PS51462"/>
    </source>
</evidence>
<keyword evidence="5" id="KW-0479">Metal-binding</keyword>
<keyword evidence="4" id="KW-0235">DNA replication</keyword>
<dbReference type="InterPro" id="IPR047127">
    <property type="entry name" value="MutT-like"/>
</dbReference>
<comment type="similarity">
    <text evidence="2">Belongs to the Nudix hydrolase family.</text>
</comment>
<dbReference type="EC" id="3.6.1.55" evidence="11"/>
<dbReference type="InterPro" id="IPR020476">
    <property type="entry name" value="Nudix_hydrolase"/>
</dbReference>
<evidence type="ECO:0000256" key="2">
    <source>
        <dbReference type="ARBA" id="ARBA00005582"/>
    </source>
</evidence>
<accession>A0A3M9MIM5</accession>
<comment type="caution">
    <text evidence="13">The sequence shown here is derived from an EMBL/GenBank/DDBJ whole genome shotgun (WGS) entry which is preliminary data.</text>
</comment>
<gene>
    <name evidence="13" type="ORF">EFY87_01620</name>
</gene>
<protein>
    <recommendedName>
        <fullName evidence="11">8-oxo-dGTP diphosphatase</fullName>
        <ecNumber evidence="11">3.6.1.55</ecNumber>
    </recommendedName>
</protein>
<keyword evidence="7 13" id="KW-0378">Hydrolase</keyword>
<dbReference type="OrthoDB" id="9804442at2"/>
<dbReference type="GO" id="GO:0006281">
    <property type="term" value="P:DNA repair"/>
    <property type="evidence" value="ECO:0007669"/>
    <property type="project" value="UniProtKB-KW"/>
</dbReference>
<dbReference type="GO" id="GO:0044715">
    <property type="term" value="F:8-oxo-dGDP phosphatase activity"/>
    <property type="evidence" value="ECO:0007669"/>
    <property type="project" value="TreeGrafter"/>
</dbReference>
<evidence type="ECO:0000256" key="1">
    <source>
        <dbReference type="ARBA" id="ARBA00001946"/>
    </source>
</evidence>
<dbReference type="RefSeq" id="WP_123269545.1">
    <property type="nucleotide sequence ID" value="NZ_RJJQ01000001.1"/>
</dbReference>
<evidence type="ECO:0000313" key="14">
    <source>
        <dbReference type="Proteomes" id="UP000271678"/>
    </source>
</evidence>
<evidence type="ECO:0000256" key="11">
    <source>
        <dbReference type="ARBA" id="ARBA00038905"/>
    </source>
</evidence>
<keyword evidence="14" id="KW-1185">Reference proteome</keyword>
<dbReference type="CDD" id="cd03425">
    <property type="entry name" value="NUDIX_MutT_NudA_like"/>
    <property type="match status" value="1"/>
</dbReference>
<keyword evidence="9" id="KW-0234">DNA repair</keyword>
<dbReference type="PRINTS" id="PR00502">
    <property type="entry name" value="NUDIXFAMILY"/>
</dbReference>
<sequence length="131" mass="14051">MTAPIEVVGAAVVHDGLVLAAQRGPTMSMPGSWEFPGGKIEPGESPQEALVRELREELLCDVTVGEHVETTSHSYDFGIIILSTYFAAIEAGEPQATEHAELRWVPPSKLHGLAWAPADLPAVERVSRVLG</sequence>
<dbReference type="PANTHER" id="PTHR47707:SF1">
    <property type="entry name" value="NUDIX HYDROLASE FAMILY PROTEIN"/>
    <property type="match status" value="1"/>
</dbReference>
<evidence type="ECO:0000256" key="5">
    <source>
        <dbReference type="ARBA" id="ARBA00022723"/>
    </source>
</evidence>
<dbReference type="GO" id="GO:0008413">
    <property type="term" value="F:8-oxo-7,8-dihydroguanosine triphosphate pyrophosphatase activity"/>
    <property type="evidence" value="ECO:0007669"/>
    <property type="project" value="TreeGrafter"/>
</dbReference>
<dbReference type="GO" id="GO:0044716">
    <property type="term" value="F:8-oxo-GDP phosphatase activity"/>
    <property type="evidence" value="ECO:0007669"/>
    <property type="project" value="TreeGrafter"/>
</dbReference>
<organism evidence="13 14">
    <name type="scientific">Flexivirga caeni</name>
    <dbReference type="NCBI Taxonomy" id="2294115"/>
    <lineage>
        <taxon>Bacteria</taxon>
        <taxon>Bacillati</taxon>
        <taxon>Actinomycetota</taxon>
        <taxon>Actinomycetes</taxon>
        <taxon>Micrococcales</taxon>
        <taxon>Dermacoccaceae</taxon>
        <taxon>Flexivirga</taxon>
    </lineage>
</organism>
<feature type="domain" description="Nudix hydrolase" evidence="12">
    <location>
        <begin position="3"/>
        <end position="127"/>
    </location>
</feature>
<dbReference type="EMBL" id="RJJQ01000001">
    <property type="protein sequence ID" value="RNI25354.1"/>
    <property type="molecule type" value="Genomic_DNA"/>
</dbReference>
<dbReference type="PANTHER" id="PTHR47707">
    <property type="entry name" value="8-OXO-DGTP DIPHOSPHATASE"/>
    <property type="match status" value="1"/>
</dbReference>
<evidence type="ECO:0000256" key="9">
    <source>
        <dbReference type="ARBA" id="ARBA00023204"/>
    </source>
</evidence>
<dbReference type="GO" id="GO:0046872">
    <property type="term" value="F:metal ion binding"/>
    <property type="evidence" value="ECO:0007669"/>
    <property type="project" value="UniProtKB-KW"/>
</dbReference>
<dbReference type="InterPro" id="IPR000086">
    <property type="entry name" value="NUDIX_hydrolase_dom"/>
</dbReference>
<dbReference type="GO" id="GO:0035539">
    <property type="term" value="F:8-oxo-7,8-dihydrodeoxyguanosine triphosphate pyrophosphatase activity"/>
    <property type="evidence" value="ECO:0007669"/>
    <property type="project" value="UniProtKB-EC"/>
</dbReference>
<proteinExistence type="inferred from homology"/>
<keyword evidence="8" id="KW-0460">Magnesium</keyword>
<evidence type="ECO:0000256" key="4">
    <source>
        <dbReference type="ARBA" id="ARBA00022705"/>
    </source>
</evidence>
<comment type="catalytic activity">
    <reaction evidence="10">
        <text>8-oxo-dGTP + H2O = 8-oxo-dGMP + diphosphate + H(+)</text>
        <dbReference type="Rhea" id="RHEA:31575"/>
        <dbReference type="ChEBI" id="CHEBI:15377"/>
        <dbReference type="ChEBI" id="CHEBI:15378"/>
        <dbReference type="ChEBI" id="CHEBI:33019"/>
        <dbReference type="ChEBI" id="CHEBI:63224"/>
        <dbReference type="ChEBI" id="CHEBI:77896"/>
        <dbReference type="EC" id="3.6.1.55"/>
    </reaction>
</comment>
<evidence type="ECO:0000256" key="6">
    <source>
        <dbReference type="ARBA" id="ARBA00022763"/>
    </source>
</evidence>
<dbReference type="SUPFAM" id="SSF55811">
    <property type="entry name" value="Nudix"/>
    <property type="match status" value="1"/>
</dbReference>
<dbReference type="GO" id="GO:0006260">
    <property type="term" value="P:DNA replication"/>
    <property type="evidence" value="ECO:0007669"/>
    <property type="project" value="UniProtKB-KW"/>
</dbReference>
<evidence type="ECO:0000256" key="8">
    <source>
        <dbReference type="ARBA" id="ARBA00022842"/>
    </source>
</evidence>
<evidence type="ECO:0000256" key="10">
    <source>
        <dbReference type="ARBA" id="ARBA00035861"/>
    </source>
</evidence>
<reference evidence="13 14" key="1">
    <citation type="submission" date="2018-11" db="EMBL/GenBank/DDBJ databases">
        <title>Draft genome of Simplicispira Flexivirga sp. BO-16.</title>
        <authorList>
            <person name="Im W.T."/>
        </authorList>
    </citation>
    <scope>NUCLEOTIDE SEQUENCE [LARGE SCALE GENOMIC DNA]</scope>
    <source>
        <strain evidence="13 14">BO-16</strain>
    </source>
</reference>
<evidence type="ECO:0000256" key="7">
    <source>
        <dbReference type="ARBA" id="ARBA00022801"/>
    </source>
</evidence>
<dbReference type="Proteomes" id="UP000271678">
    <property type="component" value="Unassembled WGS sequence"/>
</dbReference>
<evidence type="ECO:0000313" key="13">
    <source>
        <dbReference type="EMBL" id="RNI25354.1"/>
    </source>
</evidence>
<dbReference type="PROSITE" id="PS51462">
    <property type="entry name" value="NUDIX"/>
    <property type="match status" value="1"/>
</dbReference>
<dbReference type="AlphaFoldDB" id="A0A3M9MIM5"/>
<keyword evidence="6" id="KW-0227">DNA damage</keyword>
<name>A0A3M9MIM5_9MICO</name>
<dbReference type="InterPro" id="IPR015797">
    <property type="entry name" value="NUDIX_hydrolase-like_dom_sf"/>
</dbReference>
<dbReference type="Pfam" id="PF00293">
    <property type="entry name" value="NUDIX"/>
    <property type="match status" value="1"/>
</dbReference>
<comment type="cofactor">
    <cofactor evidence="1">
        <name>Mg(2+)</name>
        <dbReference type="ChEBI" id="CHEBI:18420"/>
    </cofactor>
</comment>
<keyword evidence="3" id="KW-0515">Mutator protein</keyword>